<dbReference type="PROSITE" id="PS50929">
    <property type="entry name" value="ABC_TM1F"/>
    <property type="match status" value="1"/>
</dbReference>
<dbReference type="InterPro" id="IPR011527">
    <property type="entry name" value="ABC1_TM_dom"/>
</dbReference>
<dbReference type="CDD" id="cd18586">
    <property type="entry name" value="ABC_6TM_PrtD_like"/>
    <property type="match status" value="1"/>
</dbReference>
<evidence type="ECO:0000256" key="6">
    <source>
        <dbReference type="ARBA" id="ARBA00023136"/>
    </source>
</evidence>
<proteinExistence type="predicted"/>
<keyword evidence="11" id="KW-1185">Reference proteome</keyword>
<feature type="transmembrane region" description="Helical" evidence="7">
    <location>
        <begin position="12"/>
        <end position="35"/>
    </location>
</feature>
<evidence type="ECO:0000256" key="3">
    <source>
        <dbReference type="ARBA" id="ARBA00022741"/>
    </source>
</evidence>
<sequence length="560" mass="60631">MLFSTVKPALGSVAVVSFAINLLMLTGPIFMLQIYDRVLASGSIPTLLVICGFAVILYSFFGIFDALRGRILSRIGQKIDIHYSGTCFDLSCRLPTMLGAKGSVFRPVQDLEQIRQFVASPGPAMFFDMPWLPFYLALVYLFHPLLGIVGIVGALVLIAFLALNEWLSKTPSEEASKESSYRQKLAEEGRTHSEAICAMGMQSALVRRWNERNRSFLPRQRHATDVSGVFGSATKTIRFMLQSAVLAMGAWLTIKQEISPGVMIAASILVGRALAPVEQAVSQWRGFQGARSAYNRLSKLLELAKTKPEVMDIPLPKDNLCINSLACAPAGISKPVLHGISFQLNAGNAVAIIGPSGVGKSTLARTVSGLAPPLMGDVRFDSAELERWSDEQLGDIIGYLPQEVQLFDGTIAENIARFVADVDADSVIEAAKMASIHELILQFPDGYDTLIGAESMSLSGGMKQRIALARAMYGTPFLVVLDEPNSNLDADGDSALTAAIHSLKKRGSMVIIVAHRPSALTAVDYVLTLGEGRMKSFLPKDKALGQLVNSVPKQESNRGR</sequence>
<comment type="subcellular location">
    <subcellularLocation>
        <location evidence="1">Cell membrane</location>
        <topology evidence="1">Multi-pass membrane protein</topology>
    </subcellularLocation>
</comment>
<dbReference type="PANTHER" id="PTHR24221">
    <property type="entry name" value="ATP-BINDING CASSETTE SUB-FAMILY B"/>
    <property type="match status" value="1"/>
</dbReference>
<keyword evidence="3" id="KW-0547">Nucleotide-binding</keyword>
<evidence type="ECO:0000256" key="2">
    <source>
        <dbReference type="ARBA" id="ARBA00022692"/>
    </source>
</evidence>
<dbReference type="NCBIfam" id="TIGR01842">
    <property type="entry name" value="type_I_sec_PrtD"/>
    <property type="match status" value="1"/>
</dbReference>
<dbReference type="Pfam" id="PF00664">
    <property type="entry name" value="ABC_membrane"/>
    <property type="match status" value="1"/>
</dbReference>
<dbReference type="InterPro" id="IPR027417">
    <property type="entry name" value="P-loop_NTPase"/>
</dbReference>
<feature type="transmembrane region" description="Helical" evidence="7">
    <location>
        <begin position="134"/>
        <end position="163"/>
    </location>
</feature>
<feature type="domain" description="ABC transmembrane type-1" evidence="9">
    <location>
        <begin position="13"/>
        <end position="289"/>
    </location>
</feature>
<dbReference type="PROSITE" id="PS00211">
    <property type="entry name" value="ABC_TRANSPORTER_1"/>
    <property type="match status" value="1"/>
</dbReference>
<dbReference type="PANTHER" id="PTHR24221:SF654">
    <property type="entry name" value="ATP-BINDING CASSETTE SUB-FAMILY B MEMBER 6"/>
    <property type="match status" value="1"/>
</dbReference>
<gene>
    <name evidence="10" type="ORF">LRP50_11555</name>
</gene>
<dbReference type="PROSITE" id="PS50893">
    <property type="entry name" value="ABC_TRANSPORTER_2"/>
    <property type="match status" value="1"/>
</dbReference>
<feature type="transmembrane region" description="Helical" evidence="7">
    <location>
        <begin position="47"/>
        <end position="67"/>
    </location>
</feature>
<dbReference type="Proteomes" id="UP001149400">
    <property type="component" value="Unassembled WGS sequence"/>
</dbReference>
<dbReference type="InterPro" id="IPR039421">
    <property type="entry name" value="Type_1_exporter"/>
</dbReference>
<evidence type="ECO:0000259" key="9">
    <source>
        <dbReference type="PROSITE" id="PS50929"/>
    </source>
</evidence>
<dbReference type="SUPFAM" id="SSF90123">
    <property type="entry name" value="ABC transporter transmembrane region"/>
    <property type="match status" value="1"/>
</dbReference>
<dbReference type="InterPro" id="IPR036640">
    <property type="entry name" value="ABC1_TM_sf"/>
</dbReference>
<dbReference type="RefSeq" id="WP_274164616.1">
    <property type="nucleotide sequence ID" value="NZ_JAJUBC010000011.1"/>
</dbReference>
<comment type="caution">
    <text evidence="10">The sequence shown here is derived from an EMBL/GenBank/DDBJ whole genome shotgun (WGS) entry which is preliminary data.</text>
</comment>
<dbReference type="Pfam" id="PF00005">
    <property type="entry name" value="ABC_tran"/>
    <property type="match status" value="1"/>
</dbReference>
<evidence type="ECO:0000256" key="7">
    <source>
        <dbReference type="SAM" id="Phobius"/>
    </source>
</evidence>
<keyword evidence="2 7" id="KW-0812">Transmembrane</keyword>
<protein>
    <submittedName>
        <fullName evidence="10">Type I secretion system permease/ATPase</fullName>
    </submittedName>
</protein>
<dbReference type="Gene3D" id="3.40.50.300">
    <property type="entry name" value="P-loop containing nucleotide triphosphate hydrolases"/>
    <property type="match status" value="1"/>
</dbReference>
<dbReference type="InterPro" id="IPR010128">
    <property type="entry name" value="ATPase_T1SS_PrtD-like"/>
</dbReference>
<dbReference type="SUPFAM" id="SSF52540">
    <property type="entry name" value="P-loop containing nucleoside triphosphate hydrolases"/>
    <property type="match status" value="1"/>
</dbReference>
<evidence type="ECO:0000313" key="11">
    <source>
        <dbReference type="Proteomes" id="UP001149400"/>
    </source>
</evidence>
<evidence type="ECO:0000256" key="4">
    <source>
        <dbReference type="ARBA" id="ARBA00022840"/>
    </source>
</evidence>
<evidence type="ECO:0000313" key="10">
    <source>
        <dbReference type="EMBL" id="MDD1793767.1"/>
    </source>
</evidence>
<dbReference type="InterPro" id="IPR003593">
    <property type="entry name" value="AAA+_ATPase"/>
</dbReference>
<feature type="domain" description="ABC transporter" evidence="8">
    <location>
        <begin position="320"/>
        <end position="556"/>
    </location>
</feature>
<dbReference type="SMART" id="SM00382">
    <property type="entry name" value="AAA"/>
    <property type="match status" value="1"/>
</dbReference>
<organism evidence="10 11">
    <name type="scientific">Enterovibrio gelatinilyticus</name>
    <dbReference type="NCBI Taxonomy" id="2899819"/>
    <lineage>
        <taxon>Bacteria</taxon>
        <taxon>Pseudomonadati</taxon>
        <taxon>Pseudomonadota</taxon>
        <taxon>Gammaproteobacteria</taxon>
        <taxon>Vibrionales</taxon>
        <taxon>Vibrionaceae</taxon>
        <taxon>Enterovibrio</taxon>
    </lineage>
</organism>
<dbReference type="InterPro" id="IPR017871">
    <property type="entry name" value="ABC_transporter-like_CS"/>
</dbReference>
<keyword evidence="5 7" id="KW-1133">Transmembrane helix</keyword>
<keyword evidence="4" id="KW-0067">ATP-binding</keyword>
<accession>A0ABT5R2N5</accession>
<name>A0ABT5R2N5_9GAMM</name>
<dbReference type="InterPro" id="IPR047957">
    <property type="entry name" value="ABC_AprD-like_6TM"/>
</dbReference>
<dbReference type="EMBL" id="JAJUBC010000011">
    <property type="protein sequence ID" value="MDD1793767.1"/>
    <property type="molecule type" value="Genomic_DNA"/>
</dbReference>
<keyword evidence="6 7" id="KW-0472">Membrane</keyword>
<evidence type="ECO:0000256" key="5">
    <source>
        <dbReference type="ARBA" id="ARBA00022989"/>
    </source>
</evidence>
<reference evidence="10" key="1">
    <citation type="submission" date="2021-12" db="EMBL/GenBank/DDBJ databases">
        <title>Enterovibrio ZSDZ35 sp. nov. and Enterovibrio ZSDZ42 sp. nov., isolated from coastal seawater in Qingdao.</title>
        <authorList>
            <person name="Zhang P."/>
        </authorList>
    </citation>
    <scope>NUCLEOTIDE SEQUENCE</scope>
    <source>
        <strain evidence="10">ZSDZ42</strain>
    </source>
</reference>
<dbReference type="InterPro" id="IPR003439">
    <property type="entry name" value="ABC_transporter-like_ATP-bd"/>
</dbReference>
<dbReference type="Gene3D" id="1.20.1560.10">
    <property type="entry name" value="ABC transporter type 1, transmembrane domain"/>
    <property type="match status" value="1"/>
</dbReference>
<evidence type="ECO:0000259" key="8">
    <source>
        <dbReference type="PROSITE" id="PS50893"/>
    </source>
</evidence>
<evidence type="ECO:0000256" key="1">
    <source>
        <dbReference type="ARBA" id="ARBA00004651"/>
    </source>
</evidence>